<dbReference type="Gene3D" id="3.30.70.640">
    <property type="entry name" value="Molybdopterin cofactor biosynthesis C (MoaC) domain"/>
    <property type="match status" value="1"/>
</dbReference>
<dbReference type="Pfam" id="PF04055">
    <property type="entry name" value="Radical_SAM"/>
    <property type="match status" value="1"/>
</dbReference>
<dbReference type="SFLD" id="SFLDG01386">
    <property type="entry name" value="main_SPASM_domain-containing"/>
    <property type="match status" value="1"/>
</dbReference>
<evidence type="ECO:0000256" key="10">
    <source>
        <dbReference type="ARBA" id="ARBA00023004"/>
    </source>
</evidence>
<dbReference type="GO" id="GO:0061799">
    <property type="term" value="F:cyclic pyranopterin monophosphate synthase activity"/>
    <property type="evidence" value="ECO:0007669"/>
    <property type="project" value="UniProtKB-EC"/>
</dbReference>
<dbReference type="InterPro" id="IPR013483">
    <property type="entry name" value="MoaA"/>
</dbReference>
<evidence type="ECO:0000256" key="6">
    <source>
        <dbReference type="ARBA" id="ARBA00022485"/>
    </source>
</evidence>
<comment type="catalytic activity">
    <reaction evidence="15">
        <text>GTP + AH2 + S-adenosyl-L-methionine = (8S)-3',8-cyclo-7,8-dihydroguanosine 5'-triphosphate + 5'-deoxyadenosine + L-methionine + A + H(+)</text>
        <dbReference type="Rhea" id="RHEA:49576"/>
        <dbReference type="ChEBI" id="CHEBI:13193"/>
        <dbReference type="ChEBI" id="CHEBI:15378"/>
        <dbReference type="ChEBI" id="CHEBI:17319"/>
        <dbReference type="ChEBI" id="CHEBI:17499"/>
        <dbReference type="ChEBI" id="CHEBI:37565"/>
        <dbReference type="ChEBI" id="CHEBI:57844"/>
        <dbReference type="ChEBI" id="CHEBI:59789"/>
        <dbReference type="ChEBI" id="CHEBI:131766"/>
        <dbReference type="EC" id="4.1.99.22"/>
    </reaction>
</comment>
<dbReference type="InterPro" id="IPR006638">
    <property type="entry name" value="Elp3/MiaA/NifB-like_rSAM"/>
</dbReference>
<dbReference type="PANTHER" id="PTHR22960:SF0">
    <property type="entry name" value="MOLYBDENUM COFACTOR BIOSYNTHESIS PROTEIN 1"/>
    <property type="match status" value="1"/>
</dbReference>
<keyword evidence="10" id="KW-0408">Iron</keyword>
<evidence type="ECO:0000256" key="1">
    <source>
        <dbReference type="ARBA" id="ARBA00001637"/>
    </source>
</evidence>
<comment type="catalytic activity">
    <reaction evidence="1">
        <text>(8S)-3',8-cyclo-7,8-dihydroguanosine 5'-triphosphate = cyclic pyranopterin phosphate + diphosphate</text>
        <dbReference type="Rhea" id="RHEA:49580"/>
        <dbReference type="ChEBI" id="CHEBI:33019"/>
        <dbReference type="ChEBI" id="CHEBI:59648"/>
        <dbReference type="ChEBI" id="CHEBI:131766"/>
        <dbReference type="EC" id="4.6.1.17"/>
    </reaction>
</comment>
<dbReference type="WBParaSite" id="L893_g8185.t1">
    <property type="protein sequence ID" value="L893_g8185.t1"/>
    <property type="gene ID" value="L893_g8185"/>
</dbReference>
<evidence type="ECO:0000256" key="12">
    <source>
        <dbReference type="ARBA" id="ARBA00023134"/>
    </source>
</evidence>
<comment type="similarity">
    <text evidence="5">In the N-terminal section; belongs to the radical SAM superfamily. MoaA family.</text>
</comment>
<dbReference type="CDD" id="cd01420">
    <property type="entry name" value="MoaC_PE"/>
    <property type="match status" value="1"/>
</dbReference>
<dbReference type="Proteomes" id="UP000095287">
    <property type="component" value="Unplaced"/>
</dbReference>
<evidence type="ECO:0000313" key="17">
    <source>
        <dbReference type="Proteomes" id="UP000095287"/>
    </source>
</evidence>
<evidence type="ECO:0000256" key="8">
    <source>
        <dbReference type="ARBA" id="ARBA00022723"/>
    </source>
</evidence>
<organism evidence="17 18">
    <name type="scientific">Steinernema glaseri</name>
    <dbReference type="NCBI Taxonomy" id="37863"/>
    <lineage>
        <taxon>Eukaryota</taxon>
        <taxon>Metazoa</taxon>
        <taxon>Ecdysozoa</taxon>
        <taxon>Nematoda</taxon>
        <taxon>Chromadorea</taxon>
        <taxon>Rhabditida</taxon>
        <taxon>Tylenchina</taxon>
        <taxon>Panagrolaimomorpha</taxon>
        <taxon>Strongyloidoidea</taxon>
        <taxon>Steinernematidae</taxon>
        <taxon>Steinernema</taxon>
    </lineage>
</organism>
<dbReference type="InterPro" id="IPR036522">
    <property type="entry name" value="MoaC_sf"/>
</dbReference>
<dbReference type="SMART" id="SM00729">
    <property type="entry name" value="Elp3"/>
    <property type="match status" value="1"/>
</dbReference>
<dbReference type="UniPathway" id="UPA00344"/>
<evidence type="ECO:0000256" key="5">
    <source>
        <dbReference type="ARBA" id="ARBA00009862"/>
    </source>
</evidence>
<evidence type="ECO:0000313" key="18">
    <source>
        <dbReference type="WBParaSite" id="L893_g8185.t1"/>
    </source>
</evidence>
<comment type="similarity">
    <text evidence="4">In the C-terminal section; belongs to the MoaC family.</text>
</comment>
<dbReference type="Pfam" id="PF01967">
    <property type="entry name" value="MoaC"/>
    <property type="match status" value="1"/>
</dbReference>
<dbReference type="SFLD" id="SFLDS00029">
    <property type="entry name" value="Radical_SAM"/>
    <property type="match status" value="1"/>
</dbReference>
<dbReference type="AlphaFoldDB" id="A0A1I8ARP6"/>
<dbReference type="PANTHER" id="PTHR22960">
    <property type="entry name" value="MOLYBDOPTERIN COFACTOR SYNTHESIS PROTEIN A"/>
    <property type="match status" value="1"/>
</dbReference>
<dbReference type="SFLD" id="SFLDG01067">
    <property type="entry name" value="SPASM/twitch_domain_containing"/>
    <property type="match status" value="1"/>
</dbReference>
<keyword evidence="17" id="KW-1185">Reference proteome</keyword>
<sequence length="579" mass="64284">MRRSAFASLVSHFSTSPAASQCRLKVVKLPEEVPSPKPKPRPVEKLTQHPLLDDFRRQHTYLRISLTERCNLRCTYCMPEEGVPLSPSEQLLSADEIVRLATLFAEFGVDKIRLTGGEPTVRKDLVEIVGRLAKIPGIQQIGMTSNGIVLARKLDALVAAGLSKLNVSLDTLVEHKYQIMTRRNGLSKVLRLIDLAEPMFDQLKLNCVVIRGTNDDEVLDFVKLTENKNLDVRFIEYMPFGGNRFDVRKMVPYKEMLKTIVDHFQEVVRLRDAPNDTSKAYGVHGFRGKFGFISSMSEHFCSTCNRLRITADGNLKVCLHGLSEVSLRDEMRKGATDEELIQVIGSAVRRKKKQHAGIDTLTAMKNRPMILIDRSPFTVAPYLPISPSSSLQSALFCNSKVFPRVSSYRLFCSSSRPSDRLTHVDSEGKATMVDVSSKKATFRVALSRAEVLVSATIMRALQENRIAKGDALAVARLAGISAAKKTSDLIPLCHNIPLSDVKVELRLLEAENKVEILARAKTKFETGVEMEALTAASVSALVLYDMCKALGHDMVIGPTTLLGKRGGKRDFGVVEFQDV</sequence>
<dbReference type="SUPFAM" id="SSF102114">
    <property type="entry name" value="Radical SAM enzymes"/>
    <property type="match status" value="1"/>
</dbReference>
<evidence type="ECO:0000259" key="16">
    <source>
        <dbReference type="PROSITE" id="PS51918"/>
    </source>
</evidence>
<dbReference type="InterPro" id="IPR002820">
    <property type="entry name" value="Mopterin_CF_biosynth-C_dom"/>
</dbReference>
<dbReference type="GO" id="GO:0046872">
    <property type="term" value="F:metal ion binding"/>
    <property type="evidence" value="ECO:0007669"/>
    <property type="project" value="UniProtKB-KW"/>
</dbReference>
<evidence type="ECO:0000256" key="2">
    <source>
        <dbReference type="ARBA" id="ARBA00001966"/>
    </source>
</evidence>
<keyword evidence="9" id="KW-0547">Nucleotide-binding</keyword>
<dbReference type="PROSITE" id="PS01305">
    <property type="entry name" value="MOAA_NIFB_PQQE"/>
    <property type="match status" value="1"/>
</dbReference>
<evidence type="ECO:0000256" key="15">
    <source>
        <dbReference type="ARBA" id="ARBA00048697"/>
    </source>
</evidence>
<dbReference type="CDD" id="cd21117">
    <property type="entry name" value="Twitch_MoaA"/>
    <property type="match status" value="1"/>
</dbReference>
<evidence type="ECO:0000256" key="7">
    <source>
        <dbReference type="ARBA" id="ARBA00022691"/>
    </source>
</evidence>
<dbReference type="NCBIfam" id="TIGR00581">
    <property type="entry name" value="moaC"/>
    <property type="match status" value="1"/>
</dbReference>
<evidence type="ECO:0000256" key="9">
    <source>
        <dbReference type="ARBA" id="ARBA00022741"/>
    </source>
</evidence>
<comment type="cofactor">
    <cofactor evidence="2">
        <name>[4Fe-4S] cluster</name>
        <dbReference type="ChEBI" id="CHEBI:49883"/>
    </cofactor>
</comment>
<keyword evidence="8" id="KW-0479">Metal-binding</keyword>
<dbReference type="GO" id="GO:0005525">
    <property type="term" value="F:GTP binding"/>
    <property type="evidence" value="ECO:0007669"/>
    <property type="project" value="UniProtKB-KW"/>
</dbReference>
<dbReference type="CDD" id="cd01335">
    <property type="entry name" value="Radical_SAM"/>
    <property type="match status" value="1"/>
</dbReference>
<dbReference type="GO" id="GO:0051539">
    <property type="term" value="F:4 iron, 4 sulfur cluster binding"/>
    <property type="evidence" value="ECO:0007669"/>
    <property type="project" value="UniProtKB-KW"/>
</dbReference>
<proteinExistence type="inferred from homology"/>
<keyword evidence="13" id="KW-0501">Molybdenum cofactor biosynthesis</keyword>
<keyword evidence="6" id="KW-0004">4Fe-4S</keyword>
<reference evidence="18" key="1">
    <citation type="submission" date="2016-11" db="UniProtKB">
        <authorList>
            <consortium name="WormBaseParasite"/>
        </authorList>
    </citation>
    <scope>IDENTIFICATION</scope>
</reference>
<keyword evidence="12" id="KW-0342">GTP-binding</keyword>
<dbReference type="NCBIfam" id="NF006870">
    <property type="entry name" value="PRK09364.1"/>
    <property type="match status" value="1"/>
</dbReference>
<dbReference type="InterPro" id="IPR058240">
    <property type="entry name" value="rSAM_sf"/>
</dbReference>
<comment type="pathway">
    <text evidence="3">Cofactor biosynthesis; molybdopterin biosynthesis.</text>
</comment>
<evidence type="ECO:0000256" key="13">
    <source>
        <dbReference type="ARBA" id="ARBA00023150"/>
    </source>
</evidence>
<feature type="domain" description="Radical SAM core" evidence="16">
    <location>
        <begin position="54"/>
        <end position="271"/>
    </location>
</feature>
<name>A0A1I8ARP6_9BILA</name>
<dbReference type="InterPro" id="IPR007197">
    <property type="entry name" value="rSAM"/>
</dbReference>
<evidence type="ECO:0000256" key="11">
    <source>
        <dbReference type="ARBA" id="ARBA00023014"/>
    </source>
</evidence>
<dbReference type="InterPro" id="IPR050105">
    <property type="entry name" value="MoCo_biosynth_MoaA/MoaC"/>
</dbReference>
<evidence type="ECO:0000256" key="3">
    <source>
        <dbReference type="ARBA" id="ARBA00005046"/>
    </source>
</evidence>
<accession>A0A1I8ARP6</accession>
<dbReference type="PROSITE" id="PS51918">
    <property type="entry name" value="RADICAL_SAM"/>
    <property type="match status" value="1"/>
</dbReference>
<dbReference type="InterPro" id="IPR040064">
    <property type="entry name" value="MoaA-like"/>
</dbReference>
<dbReference type="InterPro" id="IPR023045">
    <property type="entry name" value="MoaC"/>
</dbReference>
<dbReference type="GO" id="GO:0006777">
    <property type="term" value="P:Mo-molybdopterin cofactor biosynthetic process"/>
    <property type="evidence" value="ECO:0007669"/>
    <property type="project" value="UniProtKB-KW"/>
</dbReference>
<keyword evidence="11" id="KW-0411">Iron-sulfur</keyword>
<dbReference type="SFLD" id="SFLDG01383">
    <property type="entry name" value="cyclic_pyranopterin_phosphate"/>
    <property type="match status" value="1"/>
</dbReference>
<dbReference type="SUPFAM" id="SSF55040">
    <property type="entry name" value="Molybdenum cofactor biosynthesis protein C, MoaC"/>
    <property type="match status" value="1"/>
</dbReference>
<dbReference type="Pfam" id="PF06463">
    <property type="entry name" value="Mob_synth_C"/>
    <property type="match status" value="1"/>
</dbReference>
<evidence type="ECO:0000256" key="14">
    <source>
        <dbReference type="ARBA" id="ARBA00023239"/>
    </source>
</evidence>
<dbReference type="InterPro" id="IPR010505">
    <property type="entry name" value="MoaA_twitch"/>
</dbReference>
<protein>
    <submittedName>
        <fullName evidence="18">Elp3 domain-containing protein</fullName>
    </submittedName>
</protein>
<dbReference type="InterPro" id="IPR013785">
    <property type="entry name" value="Aldolase_TIM"/>
</dbReference>
<keyword evidence="7" id="KW-0949">S-adenosyl-L-methionine</keyword>
<dbReference type="Gene3D" id="3.20.20.70">
    <property type="entry name" value="Aldolase class I"/>
    <property type="match status" value="1"/>
</dbReference>
<dbReference type="InterPro" id="IPR047594">
    <property type="entry name" value="MoaC_bact/euk"/>
</dbReference>
<keyword evidence="14" id="KW-0456">Lyase</keyword>
<dbReference type="HAMAP" id="MF_01225_B">
    <property type="entry name" value="MoaA_B"/>
    <property type="match status" value="1"/>
</dbReference>
<dbReference type="InterPro" id="IPR000385">
    <property type="entry name" value="MoaA_NifB_PqqE_Fe-S-bd_CS"/>
</dbReference>
<dbReference type="NCBIfam" id="TIGR02666">
    <property type="entry name" value="moaA"/>
    <property type="match status" value="1"/>
</dbReference>
<evidence type="ECO:0000256" key="4">
    <source>
        <dbReference type="ARBA" id="ARBA00008484"/>
    </source>
</evidence>
<dbReference type="GO" id="GO:0061798">
    <property type="term" value="F:GTP 3',8'-cyclase activity"/>
    <property type="evidence" value="ECO:0007669"/>
    <property type="project" value="UniProtKB-EC"/>
</dbReference>